<feature type="domain" description="PA" evidence="12">
    <location>
        <begin position="268"/>
        <end position="356"/>
    </location>
</feature>
<evidence type="ECO:0000256" key="5">
    <source>
        <dbReference type="ARBA" id="ARBA00022729"/>
    </source>
</evidence>
<dbReference type="GO" id="GO:0004252">
    <property type="term" value="F:serine-type endopeptidase activity"/>
    <property type="evidence" value="ECO:0007669"/>
    <property type="project" value="UniProtKB-UniRule"/>
</dbReference>
<dbReference type="SUPFAM" id="SSF52743">
    <property type="entry name" value="Subtilisin-like"/>
    <property type="match status" value="1"/>
</dbReference>
<dbReference type="PRINTS" id="PR00723">
    <property type="entry name" value="SUBTILISIN"/>
</dbReference>
<dbReference type="InterPro" id="IPR023828">
    <property type="entry name" value="Peptidase_S8_Ser-AS"/>
</dbReference>
<dbReference type="InterPro" id="IPR050131">
    <property type="entry name" value="Peptidase_S8_subtilisin-like"/>
</dbReference>
<organism evidence="13 14">
    <name type="scientific">Rhizopus oryzae</name>
    <name type="common">Mucormycosis agent</name>
    <name type="synonym">Rhizopus arrhizus var. delemar</name>
    <dbReference type="NCBI Taxonomy" id="64495"/>
    <lineage>
        <taxon>Eukaryota</taxon>
        <taxon>Fungi</taxon>
        <taxon>Fungi incertae sedis</taxon>
        <taxon>Mucoromycota</taxon>
        <taxon>Mucoromycotina</taxon>
        <taxon>Mucoromycetes</taxon>
        <taxon>Mucorales</taxon>
        <taxon>Mucorineae</taxon>
        <taxon>Rhizopodaceae</taxon>
        <taxon>Rhizopus</taxon>
    </lineage>
</organism>
<comment type="caution">
    <text evidence="13">The sequence shown here is derived from an EMBL/GenBank/DDBJ whole genome shotgun (WGS) entry which is preliminary data.</text>
</comment>
<keyword evidence="7 9" id="KW-0720">Serine protease</keyword>
<dbReference type="Gene3D" id="3.50.30.30">
    <property type="match status" value="1"/>
</dbReference>
<feature type="active site" description="Charge relay system" evidence="8 9">
    <location>
        <position position="100"/>
    </location>
</feature>
<dbReference type="Proteomes" id="UP000717996">
    <property type="component" value="Unassembled WGS sequence"/>
</dbReference>
<dbReference type="Pfam" id="PF02225">
    <property type="entry name" value="PA"/>
    <property type="match status" value="1"/>
</dbReference>
<dbReference type="Pfam" id="PF00082">
    <property type="entry name" value="Peptidase_S8"/>
    <property type="match status" value="2"/>
</dbReference>
<evidence type="ECO:0000256" key="3">
    <source>
        <dbReference type="ARBA" id="ARBA00022525"/>
    </source>
</evidence>
<keyword evidence="6 9" id="KW-0378">Hydrolase</keyword>
<dbReference type="Gene3D" id="3.40.50.200">
    <property type="entry name" value="Peptidase S8/S53 domain"/>
    <property type="match status" value="2"/>
</dbReference>
<keyword evidence="2" id="KW-0134">Cell wall</keyword>
<gene>
    <name evidence="13" type="ORF">G6F51_001112</name>
</gene>
<evidence type="ECO:0000256" key="8">
    <source>
        <dbReference type="PIRSR" id="PIRSR615500-1"/>
    </source>
</evidence>
<feature type="domain" description="Peptidase S8/S53" evidence="11">
    <location>
        <begin position="92"/>
        <end position="171"/>
    </location>
</feature>
<evidence type="ECO:0000256" key="2">
    <source>
        <dbReference type="ARBA" id="ARBA00022512"/>
    </source>
</evidence>
<evidence type="ECO:0000313" key="14">
    <source>
        <dbReference type="Proteomes" id="UP000717996"/>
    </source>
</evidence>
<proteinExistence type="inferred from homology"/>
<dbReference type="PROSITE" id="PS00136">
    <property type="entry name" value="SUBTILASE_ASP"/>
    <property type="match status" value="1"/>
</dbReference>
<comment type="similarity">
    <text evidence="1 9 10">Belongs to the peptidase S8 family.</text>
</comment>
<feature type="active site" description="Charge relay system" evidence="8 9">
    <location>
        <position position="434"/>
    </location>
</feature>
<evidence type="ECO:0000256" key="4">
    <source>
        <dbReference type="ARBA" id="ARBA00022670"/>
    </source>
</evidence>
<evidence type="ECO:0000256" key="7">
    <source>
        <dbReference type="ARBA" id="ARBA00022825"/>
    </source>
</evidence>
<dbReference type="PANTHER" id="PTHR43806">
    <property type="entry name" value="PEPTIDASE S8"/>
    <property type="match status" value="1"/>
</dbReference>
<sequence length="787" mass="87725">MFRSSLFNGMSIKLKYSPDNRLNLTKKYYDGHTENHPVLKRLVKHPSVVKLYPVYKLLRPQWESDTTNYTFPYSNSISQIFDAHSQLGITWKNILIGVLDSGIDYNHPALGGGFGRGYKIRYGANLVPEEEDEKYSVELRGDSDPYDPCTGNDAGHGTHVSGIIAGFDPEKVNTRPSYINLGIADGWSENAMAVVAERLARKGVIGVAGNQGVDGPFSLNTPGIAKNVISVASIESPYYPANAFSFNVFPNEQFPYTFSSSTLSFPNGTLVYAWVNNSVSFACHSDSEKLSFYFVKGKILFVKRGECQFLEKIKNAKSLGAIGLLFYDPDPSNHLVIVAKTDDDMFPCAGIAYNSAIRLINYIKNHRYESIQILSAEEEAILTTNLNMEISSFSSIGPTYELELKPTVAGIGGSVYSTMPLHINNGWAVKSGTSMASPQVSGTVALMLEYYRKMGRNVTFAYIAEQLQNQSKVLVDALGKPRHPLIQGAGLIQVIEALKEKIHVSPAHISFNDTSSSSNYKTATIHITNLSEETVYLSIKNIQSYSIQTCTMNAKLTSPTANNTTHMNIEFYPSEFITILPTSTGVMNASIVIPRLNQYMFPYEMYGGYISIRDYVSDKALTNVPYFGILGEMKDAPLFDEGYPYLASYRNTTKKLKQPFIFNLKEKQANMPVIVLRLLFGAVRLEVKVLGGDGKAIGYMSRGIWRYTPKNSLKAPKYIIPWNGIYISPLDEVRSVDMDEVLFGNKKEVKAENGTFYLLLRALKHFGNPEDKNDWEEWKSIAIVVQN</sequence>
<dbReference type="InterPro" id="IPR046450">
    <property type="entry name" value="PA_dom_sf"/>
</dbReference>
<dbReference type="GO" id="GO:0006508">
    <property type="term" value="P:proteolysis"/>
    <property type="evidence" value="ECO:0007669"/>
    <property type="project" value="UniProtKB-KW"/>
</dbReference>
<keyword evidence="3" id="KW-0964">Secreted</keyword>
<evidence type="ECO:0000256" key="10">
    <source>
        <dbReference type="RuleBase" id="RU003355"/>
    </source>
</evidence>
<accession>A0A9P6YMS1</accession>
<reference evidence="13" key="1">
    <citation type="journal article" date="2020" name="Microb. Genom.">
        <title>Genetic diversity of clinical and environmental Mucorales isolates obtained from an investigation of mucormycosis cases among solid organ transplant recipients.</title>
        <authorList>
            <person name="Nguyen M.H."/>
            <person name="Kaul D."/>
            <person name="Muto C."/>
            <person name="Cheng S.J."/>
            <person name="Richter R.A."/>
            <person name="Bruno V.M."/>
            <person name="Liu G."/>
            <person name="Beyhan S."/>
            <person name="Sundermann A.J."/>
            <person name="Mounaud S."/>
            <person name="Pasculle A.W."/>
            <person name="Nierman W.C."/>
            <person name="Driscoll E."/>
            <person name="Cumbie R."/>
            <person name="Clancy C.J."/>
            <person name="Dupont C.L."/>
        </authorList>
    </citation>
    <scope>NUCLEOTIDE SEQUENCE</scope>
    <source>
        <strain evidence="13">GL16</strain>
    </source>
</reference>
<dbReference type="PROSITE" id="PS51892">
    <property type="entry name" value="SUBTILASE"/>
    <property type="match status" value="1"/>
</dbReference>
<dbReference type="EMBL" id="JAANIT010000077">
    <property type="protein sequence ID" value="KAG1552617.1"/>
    <property type="molecule type" value="Genomic_DNA"/>
</dbReference>
<protein>
    <submittedName>
        <fullName evidence="13">Uncharacterized protein</fullName>
    </submittedName>
</protein>
<dbReference type="SUPFAM" id="SSF52025">
    <property type="entry name" value="PA domain"/>
    <property type="match status" value="1"/>
</dbReference>
<evidence type="ECO:0000259" key="11">
    <source>
        <dbReference type="Pfam" id="PF00082"/>
    </source>
</evidence>
<dbReference type="PROSITE" id="PS00137">
    <property type="entry name" value="SUBTILASE_HIS"/>
    <property type="match status" value="1"/>
</dbReference>
<feature type="active site" description="Charge relay system" evidence="8 9">
    <location>
        <position position="156"/>
    </location>
</feature>
<feature type="domain" description="Peptidase S8/S53" evidence="11">
    <location>
        <begin position="204"/>
        <end position="462"/>
    </location>
</feature>
<evidence type="ECO:0000259" key="12">
    <source>
        <dbReference type="Pfam" id="PF02225"/>
    </source>
</evidence>
<dbReference type="InterPro" id="IPR022398">
    <property type="entry name" value="Peptidase_S8_His-AS"/>
</dbReference>
<dbReference type="InterPro" id="IPR015500">
    <property type="entry name" value="Peptidase_S8_subtilisin-rel"/>
</dbReference>
<keyword evidence="5" id="KW-0732">Signal</keyword>
<dbReference type="OrthoDB" id="10256524at2759"/>
<dbReference type="InterPro" id="IPR000209">
    <property type="entry name" value="Peptidase_S8/S53_dom"/>
</dbReference>
<dbReference type="PROSITE" id="PS00138">
    <property type="entry name" value="SUBTILASE_SER"/>
    <property type="match status" value="1"/>
</dbReference>
<evidence type="ECO:0000256" key="9">
    <source>
        <dbReference type="PROSITE-ProRule" id="PRU01240"/>
    </source>
</evidence>
<name>A0A9P6YMS1_RHIOR</name>
<dbReference type="PANTHER" id="PTHR43806:SF11">
    <property type="entry name" value="CEREVISIN-RELATED"/>
    <property type="match status" value="1"/>
</dbReference>
<dbReference type="InterPro" id="IPR036852">
    <property type="entry name" value="Peptidase_S8/S53_dom_sf"/>
</dbReference>
<dbReference type="CDD" id="cd00538">
    <property type="entry name" value="PA"/>
    <property type="match status" value="1"/>
</dbReference>
<dbReference type="AlphaFoldDB" id="A0A9P6YMS1"/>
<dbReference type="InterPro" id="IPR023827">
    <property type="entry name" value="Peptidase_S8_Asp-AS"/>
</dbReference>
<evidence type="ECO:0000256" key="6">
    <source>
        <dbReference type="ARBA" id="ARBA00022801"/>
    </source>
</evidence>
<evidence type="ECO:0000313" key="13">
    <source>
        <dbReference type="EMBL" id="KAG1552617.1"/>
    </source>
</evidence>
<evidence type="ECO:0000256" key="1">
    <source>
        <dbReference type="ARBA" id="ARBA00011073"/>
    </source>
</evidence>
<dbReference type="InterPro" id="IPR003137">
    <property type="entry name" value="PA_domain"/>
</dbReference>
<keyword evidence="4 9" id="KW-0645">Protease</keyword>